<sequence>MASFSPASTAAFLFNRPSDDMILTRYKGVDVTPHTFNNLIKTITNQKSISNNSTSKTEFEDRIREIILAFNPNLKKNGAYMTTEYMLVNSLKGTDKKEVTHTYNYNNWGVNGGGGTNGFAPANDDVPMESVDDNGDEDYFIDVVEANTKLKSIAAGEWNDDKMEQLLDVVYSVNEPCVRKINKKYRKYVDNLKAVGRKHKRRGSCYDENNVDTLVSIKEGLNVKKIDNNQVIALCDTMRTFFTNKNLGCDTMEKYVYGFRVLGEKVSRLEQELETSKKLFVEEKSKLAEATRQQVVEEMQTNTVALENKLEAQTKKIKTLTDKCEHLDNTITQNVLEIAKLGAGVGEKDVYIEELQIEVQQCHKQLVDKNHEIQQYEETTRELKCSLEAVRAENTNLDQHNDELLKLNSRLESQVQQLQEQLKQKDDDLNVCNQSFYKILNKKEEDDEDKERGYNSTIQSLTNERNILLQEKHSLQQSVEQYKEFQVNVQIRMQQLESECAIKSRELNQKEQALNLCVNKVEDQNGNYLKKLEEITGLTCKLQNLQKECDRAVEDYDTLKLTLDNVNSKLSSVTQENSDLLMQIEKYYDEGDVAIKENVELKGKIKKLQNDIERLNSCVADVEANCDNKLKHEQDKFEEFKEDLIKQTKEKWQQEKQILIDNYEKKIEVLKCKNIISDHLTSGGETSNIDGEASGDNNSSSGETSVENNKTTTVLMLSVMQLENEAGQI</sequence>
<dbReference type="Proteomes" id="UP000232791">
    <property type="component" value="Segment"/>
</dbReference>
<dbReference type="EMBL" id="KR091910">
    <property type="protein sequence ID" value="AKS25441.1"/>
    <property type="molecule type" value="Genomic_DNA"/>
</dbReference>
<gene>
    <name evidence="4" type="ORF">clas98</name>
</gene>
<evidence type="ECO:0000256" key="2">
    <source>
        <dbReference type="SAM" id="MobiDB-lite"/>
    </source>
</evidence>
<feature type="domain" description="Viral desmoplakin N-terminal" evidence="3">
    <location>
        <begin position="25"/>
        <end position="109"/>
    </location>
</feature>
<reference evidence="4 5" key="1">
    <citation type="journal article" date="2015" name="PLoS ONE">
        <title>The Complete Genome of a New Betabaculovirus from Clostera anastomosis.</title>
        <authorList>
            <person name="Yin F."/>
            <person name="Zhu Z."/>
            <person name="Liu X."/>
            <person name="Hou D."/>
            <person name="Wang J."/>
            <person name="Zhang L."/>
            <person name="Wang M."/>
            <person name="Kou Z."/>
            <person name="Wang H."/>
            <person name="Deng F."/>
            <person name="Hu Z."/>
        </authorList>
    </citation>
    <scope>NUCLEOTIDE SEQUENCE [LARGE SCALE GENOMIC DNA]</scope>
    <source>
        <strain evidence="4 5">ClasGV-B</strain>
    </source>
</reference>
<organism evidence="4 5">
    <name type="scientific">Clostera anastomosis granulovirus B</name>
    <dbReference type="NCBI Taxonomy" id="1986290"/>
    <lineage>
        <taxon>Viruses</taxon>
        <taxon>Viruses incertae sedis</taxon>
        <taxon>Naldaviricetes</taxon>
        <taxon>Lefavirales</taxon>
        <taxon>Baculoviridae</taxon>
        <taxon>Betabaculovirus</taxon>
        <taxon>Betabaculovirus alterclanastomosis</taxon>
    </lineage>
</organism>
<evidence type="ECO:0000313" key="5">
    <source>
        <dbReference type="Proteomes" id="UP000232791"/>
    </source>
</evidence>
<accession>A0A0K0WSB4</accession>
<name>A0A0K0WSB4_9BBAC</name>
<protein>
    <submittedName>
        <fullName evidence="4">Desmoplakin</fullName>
    </submittedName>
</protein>
<dbReference type="InterPro" id="IPR009615">
    <property type="entry name" value="Desmo_N"/>
</dbReference>
<dbReference type="OrthoDB" id="9145at10239"/>
<evidence type="ECO:0000313" key="4">
    <source>
        <dbReference type="EMBL" id="AKS25441.1"/>
    </source>
</evidence>
<dbReference type="Pfam" id="PF06771">
    <property type="entry name" value="Desmo_N"/>
    <property type="match status" value="1"/>
</dbReference>
<feature type="coiled-coil region" evidence="1">
    <location>
        <begin position="266"/>
        <end position="562"/>
    </location>
</feature>
<evidence type="ECO:0000256" key="1">
    <source>
        <dbReference type="SAM" id="Coils"/>
    </source>
</evidence>
<keyword evidence="5" id="KW-1185">Reference proteome</keyword>
<feature type="coiled-coil region" evidence="1">
    <location>
        <begin position="598"/>
        <end position="673"/>
    </location>
</feature>
<feature type="region of interest" description="Disordered" evidence="2">
    <location>
        <begin position="683"/>
        <end position="709"/>
    </location>
</feature>
<proteinExistence type="predicted"/>
<keyword evidence="1" id="KW-0175">Coiled coil</keyword>
<evidence type="ECO:0000259" key="3">
    <source>
        <dbReference type="Pfam" id="PF06771"/>
    </source>
</evidence>